<dbReference type="PANTHER" id="PTHR32027:SF0">
    <property type="entry name" value="CYTOSINE DEAMINASE"/>
    <property type="match status" value="1"/>
</dbReference>
<dbReference type="Proteomes" id="UP001493487">
    <property type="component" value="Unassembled WGS sequence"/>
</dbReference>
<dbReference type="InterPro" id="IPR013108">
    <property type="entry name" value="Amidohydro_3"/>
</dbReference>
<dbReference type="RefSeq" id="WP_232182285.1">
    <property type="nucleotide sequence ID" value="NZ_JAIOAP010000001.1"/>
</dbReference>
<keyword evidence="3" id="KW-1185">Reference proteome</keyword>
<evidence type="ECO:0000259" key="1">
    <source>
        <dbReference type="Pfam" id="PF07969"/>
    </source>
</evidence>
<dbReference type="Gene3D" id="2.30.40.10">
    <property type="entry name" value="Urease, subunit C, domain 1"/>
    <property type="match status" value="1"/>
</dbReference>
<sequence>MLDMLFTQCSTIDHKFLRDVGVKCGKIVHLADHSNGLLPESREVVDLQGKLLLPGLVETHIHLDKALLLDRLSGDVTTLQGAIAKSGELKRFFTAADINERSLRVIRQAVIHGVTRMRCHVEVDPVIGLIGMETILALKERLKDVIDLQIVAFPQEGIFRDCVTQGLMEQAVSMGADVVGGITYNDRNLEEHLDFVFRLAHKHGLPVDLHADFSDRPEQLAILEVVKTTEKFGMQGRVSVGHLTSLGVVRKVRAEAIAEAIAEAGIHVMCLPATDLYLNGRGVEQAAGRGLTPVQLLLDKGVNVVFGSNNIQNAFTPFGTADPLDIGLLVAQTSHMGSEKDAGILVEMATTRAATALELDSYGLRIGADADLVVCQATDVRSLLYTRSEREKVYKKGKLIAETLVSSNCVI</sequence>
<dbReference type="SUPFAM" id="SSF51556">
    <property type="entry name" value="Metallo-dependent hydrolases"/>
    <property type="match status" value="1"/>
</dbReference>
<dbReference type="Gene3D" id="3.20.20.140">
    <property type="entry name" value="Metal-dependent hydrolases"/>
    <property type="match status" value="1"/>
</dbReference>
<dbReference type="CDD" id="cd01293">
    <property type="entry name" value="Bact_CD"/>
    <property type="match status" value="1"/>
</dbReference>
<reference evidence="2 3" key="1">
    <citation type="journal article" date="2023" name="Genome Announc.">
        <title>Pan-Genome Analyses of the Genus Cohnella and Proposal of the Novel Species Cohnella silvisoli sp. nov., Isolated from Forest Soil.</title>
        <authorList>
            <person name="Wang C."/>
            <person name="Mao L."/>
            <person name="Bao G."/>
            <person name="Zhu H."/>
        </authorList>
    </citation>
    <scope>NUCLEOTIDE SEQUENCE [LARGE SCALE GENOMIC DNA]</scope>
    <source>
        <strain evidence="2 3">NL03-T5-1</strain>
    </source>
</reference>
<dbReference type="PANTHER" id="PTHR32027">
    <property type="entry name" value="CYTOSINE DEAMINASE"/>
    <property type="match status" value="1"/>
</dbReference>
<evidence type="ECO:0000313" key="2">
    <source>
        <dbReference type="EMBL" id="MEQ4481204.1"/>
    </source>
</evidence>
<proteinExistence type="predicted"/>
<comment type="caution">
    <text evidence="2">The sequence shown here is derived from an EMBL/GenBank/DDBJ whole genome shotgun (WGS) entry which is preliminary data.</text>
</comment>
<dbReference type="Pfam" id="PF07969">
    <property type="entry name" value="Amidohydro_3"/>
    <property type="match status" value="1"/>
</dbReference>
<dbReference type="InterPro" id="IPR052349">
    <property type="entry name" value="Metallo-hydrolase_Enzymes"/>
</dbReference>
<feature type="domain" description="Amidohydrolase 3" evidence="1">
    <location>
        <begin position="110"/>
        <end position="398"/>
    </location>
</feature>
<dbReference type="EMBL" id="JASKHM010000001">
    <property type="protein sequence ID" value="MEQ4481204.1"/>
    <property type="molecule type" value="Genomic_DNA"/>
</dbReference>
<organism evidence="2 3">
    <name type="scientific">Cohnella silvisoli</name>
    <dbReference type="NCBI Taxonomy" id="2873699"/>
    <lineage>
        <taxon>Bacteria</taxon>
        <taxon>Bacillati</taxon>
        <taxon>Bacillota</taxon>
        <taxon>Bacilli</taxon>
        <taxon>Bacillales</taxon>
        <taxon>Paenibacillaceae</taxon>
        <taxon>Cohnella</taxon>
    </lineage>
</organism>
<dbReference type="InterPro" id="IPR011059">
    <property type="entry name" value="Metal-dep_hydrolase_composite"/>
</dbReference>
<evidence type="ECO:0000313" key="3">
    <source>
        <dbReference type="Proteomes" id="UP001493487"/>
    </source>
</evidence>
<protein>
    <submittedName>
        <fullName evidence="2">Amidohydrolase family protein</fullName>
    </submittedName>
</protein>
<gene>
    <name evidence="2" type="ORF">QJS35_02220</name>
</gene>
<dbReference type="InterPro" id="IPR032466">
    <property type="entry name" value="Metal_Hydrolase"/>
</dbReference>
<accession>A0ABV1KMA1</accession>
<name>A0ABV1KMA1_9BACL</name>
<dbReference type="SUPFAM" id="SSF51338">
    <property type="entry name" value="Composite domain of metallo-dependent hydrolases"/>
    <property type="match status" value="1"/>
</dbReference>